<evidence type="ECO:0000313" key="5">
    <source>
        <dbReference type="Proteomes" id="UP000179797"/>
    </source>
</evidence>
<comment type="caution">
    <text evidence="4">The sequence shown here is derived from an EMBL/GenBank/DDBJ whole genome shotgun (WGS) entry which is preliminary data.</text>
</comment>
<evidence type="ECO:0000259" key="3">
    <source>
        <dbReference type="PROSITE" id="PS50110"/>
    </source>
</evidence>
<keyword evidence="1 2" id="KW-0597">Phosphoprotein</keyword>
<dbReference type="GO" id="GO:0000160">
    <property type="term" value="P:phosphorelay signal transduction system"/>
    <property type="evidence" value="ECO:0007669"/>
    <property type="project" value="InterPro"/>
</dbReference>
<sequence>MSNYKNVFVIDDDPTNNMICRKMIEKTNFGETVYTYTEANDAVQSWDDVQPEIIFLDINMPPSTGWDFLEQLAEKGVDAPKVYMLSAEVTVDDRKRAEQYKEVEGIIIKPLTPTKLSELK</sequence>
<reference evidence="4 5" key="1">
    <citation type="journal article" date="2012" name="Int. J. Syst. Evol. Microbiol.">
        <title>Flammeovirga pacifica sp. nov., isolated from deep-sea sediment.</title>
        <authorList>
            <person name="Xu H."/>
            <person name="Fu Y."/>
            <person name="Yang N."/>
            <person name="Ding Z."/>
            <person name="Lai Q."/>
            <person name="Zeng R."/>
        </authorList>
    </citation>
    <scope>NUCLEOTIDE SEQUENCE [LARGE SCALE GENOMIC DNA]</scope>
    <source>
        <strain evidence="5">DSM 24597 / LMG 26175 / WPAGA1</strain>
    </source>
</reference>
<feature type="modified residue" description="4-aspartylphosphate" evidence="2">
    <location>
        <position position="57"/>
    </location>
</feature>
<protein>
    <recommendedName>
        <fullName evidence="3">Response regulatory domain-containing protein</fullName>
    </recommendedName>
</protein>
<dbReference type="Proteomes" id="UP000179797">
    <property type="component" value="Unassembled WGS sequence"/>
</dbReference>
<name>A0A1S1Z236_FLAPC</name>
<dbReference type="PANTHER" id="PTHR44591">
    <property type="entry name" value="STRESS RESPONSE REGULATOR PROTEIN 1"/>
    <property type="match status" value="1"/>
</dbReference>
<evidence type="ECO:0000313" key="4">
    <source>
        <dbReference type="EMBL" id="OHX67339.1"/>
    </source>
</evidence>
<dbReference type="InterPro" id="IPR050595">
    <property type="entry name" value="Bact_response_regulator"/>
</dbReference>
<dbReference type="EMBL" id="JRYR02000001">
    <property type="protein sequence ID" value="OHX67339.1"/>
    <property type="molecule type" value="Genomic_DNA"/>
</dbReference>
<dbReference type="OrthoDB" id="1524091at2"/>
<gene>
    <name evidence="4" type="ORF">NH26_13785</name>
</gene>
<dbReference type="CDD" id="cd00156">
    <property type="entry name" value="REC"/>
    <property type="match status" value="1"/>
</dbReference>
<evidence type="ECO:0000256" key="1">
    <source>
        <dbReference type="ARBA" id="ARBA00022553"/>
    </source>
</evidence>
<dbReference type="RefSeq" id="WP_044225973.1">
    <property type="nucleotide sequence ID" value="NZ_JRYR02000001.1"/>
</dbReference>
<dbReference type="InterPro" id="IPR011006">
    <property type="entry name" value="CheY-like_superfamily"/>
</dbReference>
<dbReference type="InterPro" id="IPR001789">
    <property type="entry name" value="Sig_transdc_resp-reg_receiver"/>
</dbReference>
<keyword evidence="5" id="KW-1185">Reference proteome</keyword>
<organism evidence="4 5">
    <name type="scientific">Flammeovirga pacifica</name>
    <dbReference type="NCBI Taxonomy" id="915059"/>
    <lineage>
        <taxon>Bacteria</taxon>
        <taxon>Pseudomonadati</taxon>
        <taxon>Bacteroidota</taxon>
        <taxon>Cytophagia</taxon>
        <taxon>Cytophagales</taxon>
        <taxon>Flammeovirgaceae</taxon>
        <taxon>Flammeovirga</taxon>
    </lineage>
</organism>
<proteinExistence type="predicted"/>
<dbReference type="SMART" id="SM00448">
    <property type="entry name" value="REC"/>
    <property type="match status" value="1"/>
</dbReference>
<dbReference type="Gene3D" id="3.40.50.2300">
    <property type="match status" value="1"/>
</dbReference>
<dbReference type="Pfam" id="PF00072">
    <property type="entry name" value="Response_reg"/>
    <property type="match status" value="1"/>
</dbReference>
<dbReference type="PANTHER" id="PTHR44591:SF3">
    <property type="entry name" value="RESPONSE REGULATORY DOMAIN-CONTAINING PROTEIN"/>
    <property type="match status" value="1"/>
</dbReference>
<feature type="domain" description="Response regulatory" evidence="3">
    <location>
        <begin position="6"/>
        <end position="120"/>
    </location>
</feature>
<dbReference type="SUPFAM" id="SSF52172">
    <property type="entry name" value="CheY-like"/>
    <property type="match status" value="1"/>
</dbReference>
<dbReference type="STRING" id="915059.NH26_13785"/>
<evidence type="ECO:0000256" key="2">
    <source>
        <dbReference type="PROSITE-ProRule" id="PRU00169"/>
    </source>
</evidence>
<accession>A0A1S1Z236</accession>
<dbReference type="PROSITE" id="PS50110">
    <property type="entry name" value="RESPONSE_REGULATORY"/>
    <property type="match status" value="1"/>
</dbReference>
<dbReference type="AlphaFoldDB" id="A0A1S1Z236"/>